<keyword evidence="3" id="KW-1185">Reference proteome</keyword>
<sequence>MPWIKKSVFCLTSMTVLAIAGCGGGGVSSGAAPIASPLAVSSDMPEQLTPETAIDRSSEVEVEVKVGMDQALEMNQVGAAESPSRSVHITSVSISPTVAQYVHLESDYKDSCWSNGTGVNLQAGQSCNLYYSVESLAPAAINGDVKIALSGASETAIDVPVKTTFKPASEMTNVLQLQSSITMTPGNVMQFVIHNPNNEAVKGVKIDLSHAPDAVIAALYLQDIAGGHYNAVTQMIEANTTMLAPKQTLTIALLVKADDNNTVGAVIKYFYQALEQNSYHNKPIFQVIADNAQDLIPVSINAYSVPATLSSLDIKTPGEYQQTFINHSTRAMMIKTIDLTLPQGVTLKNTQDMCQKDTLVAAGGSCVLSYQVADNAYQAQDFNKRFANINYFSDQMFYSTKDQVSDQDVTIAGADVGFKEASHYINMDSHNSVINVAIVNHGAFAWQLPDSLDAFQLYQNTTNQPLQGDYLSVVAPTNGQASCATGGTLAVNSTCYVGVKYTQLNSSPDAEGYRLSLAKQTNMAAAINSNIYLTKSGVNAEISQDDDTVYPSVKAIKLTNTNFSNESVLVSLTNDNLKQFSIYDGTQAWCSANTCPKSCFNSDQLFTKGQTNTLTLDAYSAKRDNTCYIYVKGQNINAGDKATALLQIDKLGAHADEDKTFNFAASGVLYASVDSQTNPYIYQYDQTGWHVLFAGKSTGEYILNSFISGVGISPQGVVFISNGYQTLKRPFLPDVYPPVLGKRFTSVMSVNGQNDFLGLDDALGDLSQSTHIKINGSGQIVVSSVGMTEDAHAYIAQASVNDFDGWNKLATPVLSTINEAIPMTLDEKGDLYYMATEQGQTYKLTNQNNSPLTQTIAKALGTIKVFTMGKTATGDIYQSMQCTQNGQDMICVEVLKNNVWEQIATFPDDMSSNMSVAFDSDSNVYFSSLNTHAVYYTNENMARQILGADSNPFKQASIYGMKMINDTVYVLASNGLYTYDQSQAKWQLLANLPAANLRENPDVMNNLRAATQLDVSTDSH</sequence>
<dbReference type="PROSITE" id="PS51257">
    <property type="entry name" value="PROKAR_LIPOPROTEIN"/>
    <property type="match status" value="1"/>
</dbReference>
<dbReference type="RefSeq" id="WP_150469007.1">
    <property type="nucleotide sequence ID" value="NZ_BMJS01000040.1"/>
</dbReference>
<feature type="signal peptide" evidence="1">
    <location>
        <begin position="1"/>
        <end position="20"/>
    </location>
</feature>
<name>A0A8J3EAG8_9GAMM</name>
<reference evidence="2" key="2">
    <citation type="submission" date="2020-09" db="EMBL/GenBank/DDBJ databases">
        <authorList>
            <person name="Sun Q."/>
            <person name="Zhou Y."/>
        </authorList>
    </citation>
    <scope>NUCLEOTIDE SEQUENCE</scope>
    <source>
        <strain evidence="2">CGMCC 1.15758</strain>
    </source>
</reference>
<dbReference type="Proteomes" id="UP000636949">
    <property type="component" value="Unassembled WGS sequence"/>
</dbReference>
<dbReference type="SUPFAM" id="SSF63829">
    <property type="entry name" value="Calcium-dependent phosphotriesterase"/>
    <property type="match status" value="1"/>
</dbReference>
<protein>
    <submittedName>
        <fullName evidence="2">Uncharacterized protein</fullName>
    </submittedName>
</protein>
<reference evidence="2" key="1">
    <citation type="journal article" date="2014" name="Int. J. Syst. Evol. Microbiol.">
        <title>Complete genome sequence of Corynebacterium casei LMG S-19264T (=DSM 44701T), isolated from a smear-ripened cheese.</title>
        <authorList>
            <consortium name="US DOE Joint Genome Institute (JGI-PGF)"/>
            <person name="Walter F."/>
            <person name="Albersmeier A."/>
            <person name="Kalinowski J."/>
            <person name="Ruckert C."/>
        </authorList>
    </citation>
    <scope>NUCLEOTIDE SEQUENCE</scope>
    <source>
        <strain evidence="2">CGMCC 1.15758</strain>
    </source>
</reference>
<evidence type="ECO:0000256" key="1">
    <source>
        <dbReference type="SAM" id="SignalP"/>
    </source>
</evidence>
<keyword evidence="1" id="KW-0732">Signal</keyword>
<evidence type="ECO:0000313" key="3">
    <source>
        <dbReference type="Proteomes" id="UP000636949"/>
    </source>
</evidence>
<dbReference type="EMBL" id="BMJS01000040">
    <property type="protein sequence ID" value="GGG06172.1"/>
    <property type="molecule type" value="Genomic_DNA"/>
</dbReference>
<feature type="chain" id="PRO_5035262469" evidence="1">
    <location>
        <begin position="21"/>
        <end position="1020"/>
    </location>
</feature>
<gene>
    <name evidence="2" type="ORF">GCM10010995_24560</name>
</gene>
<proteinExistence type="predicted"/>
<comment type="caution">
    <text evidence="2">The sequence shown here is derived from an EMBL/GenBank/DDBJ whole genome shotgun (WGS) entry which is preliminary data.</text>
</comment>
<dbReference type="AlphaFoldDB" id="A0A8J3EAG8"/>
<dbReference type="OrthoDB" id="9816628at2"/>
<accession>A0A8J3EAG8</accession>
<evidence type="ECO:0000313" key="2">
    <source>
        <dbReference type="EMBL" id="GGG06172.1"/>
    </source>
</evidence>
<organism evidence="2 3">
    <name type="scientific">Cysteiniphilum litorale</name>
    <dbReference type="NCBI Taxonomy" id="2056700"/>
    <lineage>
        <taxon>Bacteria</taxon>
        <taxon>Pseudomonadati</taxon>
        <taxon>Pseudomonadota</taxon>
        <taxon>Gammaproteobacteria</taxon>
        <taxon>Thiotrichales</taxon>
        <taxon>Fastidiosibacteraceae</taxon>
        <taxon>Cysteiniphilum</taxon>
    </lineage>
</organism>